<feature type="transmembrane region" description="Helical" evidence="6">
    <location>
        <begin position="110"/>
        <end position="131"/>
    </location>
</feature>
<evidence type="ECO:0000256" key="5">
    <source>
        <dbReference type="ARBA" id="ARBA00023136"/>
    </source>
</evidence>
<dbReference type="PANTHER" id="PTHR42709:SF6">
    <property type="entry name" value="UNDECAPRENYL PHOSPHATE TRANSPORTER A"/>
    <property type="match status" value="1"/>
</dbReference>
<evidence type="ECO:0000313" key="9">
    <source>
        <dbReference type="Proteomes" id="UP001350748"/>
    </source>
</evidence>
<proteinExistence type="predicted"/>
<dbReference type="Proteomes" id="UP001350748">
    <property type="component" value="Unassembled WGS sequence"/>
</dbReference>
<feature type="transmembrane region" description="Helical" evidence="6">
    <location>
        <begin position="47"/>
        <end position="69"/>
    </location>
</feature>
<dbReference type="RefSeq" id="WP_332081103.1">
    <property type="nucleotide sequence ID" value="NZ_JAZHYN010000013.1"/>
</dbReference>
<feature type="transmembrane region" description="Helical" evidence="6">
    <location>
        <begin position="175"/>
        <end position="194"/>
    </location>
</feature>
<reference evidence="8 9" key="1">
    <citation type="submission" date="2024-02" db="EMBL/GenBank/DDBJ databases">
        <authorList>
            <person name="Grouzdev D."/>
        </authorList>
    </citation>
    <scope>NUCLEOTIDE SEQUENCE [LARGE SCALE GENOMIC DNA]</scope>
    <source>
        <strain evidence="8 9">9N</strain>
    </source>
</reference>
<evidence type="ECO:0000256" key="1">
    <source>
        <dbReference type="ARBA" id="ARBA00004651"/>
    </source>
</evidence>
<keyword evidence="9" id="KW-1185">Reference proteome</keyword>
<keyword evidence="3 6" id="KW-0812">Transmembrane</keyword>
<keyword evidence="4 6" id="KW-1133">Transmembrane helix</keyword>
<feature type="transmembrane region" description="Helical" evidence="6">
    <location>
        <begin position="12"/>
        <end position="35"/>
    </location>
</feature>
<dbReference type="InterPro" id="IPR051311">
    <property type="entry name" value="DedA_domain"/>
</dbReference>
<keyword evidence="2" id="KW-1003">Cell membrane</keyword>
<keyword evidence="5 6" id="KW-0472">Membrane</keyword>
<dbReference type="PANTHER" id="PTHR42709">
    <property type="entry name" value="ALKALINE PHOSPHATASE LIKE PROTEIN"/>
    <property type="match status" value="1"/>
</dbReference>
<accession>A0ABU7XGF8</accession>
<dbReference type="InterPro" id="IPR032816">
    <property type="entry name" value="VTT_dom"/>
</dbReference>
<evidence type="ECO:0000256" key="3">
    <source>
        <dbReference type="ARBA" id="ARBA00022692"/>
    </source>
</evidence>
<evidence type="ECO:0000256" key="2">
    <source>
        <dbReference type="ARBA" id="ARBA00022475"/>
    </source>
</evidence>
<dbReference type="EMBL" id="JAZHYN010000013">
    <property type="protein sequence ID" value="MEF3366127.1"/>
    <property type="molecule type" value="Genomic_DNA"/>
</dbReference>
<dbReference type="Pfam" id="PF09335">
    <property type="entry name" value="VTT_dom"/>
    <property type="match status" value="1"/>
</dbReference>
<comment type="caution">
    <text evidence="8">The sequence shown here is derived from an EMBL/GenBank/DDBJ whole genome shotgun (WGS) entry which is preliminary data.</text>
</comment>
<gene>
    <name evidence="8" type="ORF">V3H18_06205</name>
</gene>
<organism evidence="8 9">
    <name type="scientific">Methylocystis borbori</name>
    <dbReference type="NCBI Taxonomy" id="3118750"/>
    <lineage>
        <taxon>Bacteria</taxon>
        <taxon>Pseudomonadati</taxon>
        <taxon>Pseudomonadota</taxon>
        <taxon>Alphaproteobacteria</taxon>
        <taxon>Hyphomicrobiales</taxon>
        <taxon>Methylocystaceae</taxon>
        <taxon>Methylocystis</taxon>
    </lineage>
</organism>
<evidence type="ECO:0000259" key="7">
    <source>
        <dbReference type="Pfam" id="PF09335"/>
    </source>
</evidence>
<protein>
    <submittedName>
        <fullName evidence="8">DedA family protein</fullName>
    </submittedName>
</protein>
<comment type="subcellular location">
    <subcellularLocation>
        <location evidence="1">Cell membrane</location>
        <topology evidence="1">Multi-pass membrane protein</topology>
    </subcellularLocation>
</comment>
<feature type="domain" description="VTT" evidence="7">
    <location>
        <begin position="46"/>
        <end position="159"/>
    </location>
</feature>
<name>A0ABU7XGF8_9HYPH</name>
<sequence length="217" mass="23637">MSHLLDQAQIASILAVFGYSAIFVVVALESAGVPLPGETMLVGAAIYARLSGALFIEYIVLAAAAGAIVGDNVGYWLGRQFGTKLLERYGHHVGLTREKLRLGQYLFYRWGGWIVFFGRFVALLRILAASLAGANRLPPGRFFLFNATGGIVWACVFGFGAYYLTAGFEKVEGPIAAALAGGALIGLFFLWRYYKRHESRLMREADALLSQQAPYDG</sequence>
<evidence type="ECO:0000256" key="4">
    <source>
        <dbReference type="ARBA" id="ARBA00022989"/>
    </source>
</evidence>
<feature type="transmembrane region" description="Helical" evidence="6">
    <location>
        <begin position="143"/>
        <end position="163"/>
    </location>
</feature>
<evidence type="ECO:0000256" key="6">
    <source>
        <dbReference type="SAM" id="Phobius"/>
    </source>
</evidence>
<evidence type="ECO:0000313" key="8">
    <source>
        <dbReference type="EMBL" id="MEF3366127.1"/>
    </source>
</evidence>